<accession>F0SYM1</accession>
<dbReference type="HOGENOM" id="CLU_1554534_0_0_9"/>
<protein>
    <submittedName>
        <fullName evidence="1">Uncharacterized protein</fullName>
    </submittedName>
</protein>
<reference evidence="1 2" key="1">
    <citation type="journal article" date="2011" name="Stand. Genomic Sci.">
        <title>Complete genome sequence of Syntrophobotulus glycolicus type strain (FlGlyR).</title>
        <authorList>
            <person name="Han C."/>
            <person name="Mwirichia R."/>
            <person name="Chertkov O."/>
            <person name="Held B."/>
            <person name="Lapidus A."/>
            <person name="Nolan M."/>
            <person name="Lucas S."/>
            <person name="Hammon N."/>
            <person name="Deshpande S."/>
            <person name="Cheng J.F."/>
            <person name="Tapia R."/>
            <person name="Goodwin L."/>
            <person name="Pitluck S."/>
            <person name="Huntemann M."/>
            <person name="Liolios K."/>
            <person name="Ivanova N."/>
            <person name="Pagani I."/>
            <person name="Mavromatis K."/>
            <person name="Ovchinikova G."/>
            <person name="Pati A."/>
            <person name="Chen A."/>
            <person name="Palaniappan K."/>
            <person name="Land M."/>
            <person name="Hauser L."/>
            <person name="Brambilla E.M."/>
            <person name="Rohde M."/>
            <person name="Spring S."/>
            <person name="Sikorski J."/>
            <person name="Goker M."/>
            <person name="Woyke T."/>
            <person name="Bristow J."/>
            <person name="Eisen J.A."/>
            <person name="Markowitz V."/>
            <person name="Hugenholtz P."/>
            <person name="Kyrpides N.C."/>
            <person name="Klenk H.P."/>
            <person name="Detter J.C."/>
        </authorList>
    </citation>
    <scope>NUCLEOTIDE SEQUENCE [LARGE SCALE GENOMIC DNA]</scope>
    <source>
        <strain evidence="2">DSM 8271 / FlGlyR</strain>
    </source>
</reference>
<evidence type="ECO:0000313" key="1">
    <source>
        <dbReference type="EMBL" id="ADY54822.1"/>
    </source>
</evidence>
<dbReference type="Proteomes" id="UP000007488">
    <property type="component" value="Chromosome"/>
</dbReference>
<gene>
    <name evidence="1" type="ordered locus">Sgly_0456</name>
</gene>
<keyword evidence="2" id="KW-1185">Reference proteome</keyword>
<dbReference type="EMBL" id="CP002547">
    <property type="protein sequence ID" value="ADY54822.1"/>
    <property type="molecule type" value="Genomic_DNA"/>
</dbReference>
<dbReference type="AlphaFoldDB" id="F0SYM1"/>
<proteinExistence type="predicted"/>
<organism evidence="1 2">
    <name type="scientific">Syntrophobotulus glycolicus (strain DSM 8271 / FlGlyR)</name>
    <dbReference type="NCBI Taxonomy" id="645991"/>
    <lineage>
        <taxon>Bacteria</taxon>
        <taxon>Bacillati</taxon>
        <taxon>Bacillota</taxon>
        <taxon>Clostridia</taxon>
        <taxon>Eubacteriales</taxon>
        <taxon>Desulfitobacteriaceae</taxon>
        <taxon>Syntrophobotulus</taxon>
    </lineage>
</organism>
<name>F0SYM1_SYNGF</name>
<sequence>MLEENKIAVTPEKMGSILFDLAFSRTEEFVSDKDMLNELGLGRTMVSQLNVEMIITSMFLIIKQVTKWESNEEIYGQVLDHMHFLLFHQLKTNQFYNDKEIETFHNYMFYRYSEYGDNIEKAGPKWMIELARAVLANMNSQVEFDQMGVFMFSEQLSAHYQTTALFLDRYEI</sequence>
<evidence type="ECO:0000313" key="2">
    <source>
        <dbReference type="Proteomes" id="UP000007488"/>
    </source>
</evidence>
<dbReference type="KEGG" id="sgy:Sgly_0456"/>
<dbReference type="RefSeq" id="WP_013623693.1">
    <property type="nucleotide sequence ID" value="NC_015172.1"/>
</dbReference>
<dbReference type="STRING" id="645991.Sgly_0456"/>
<reference evidence="2" key="2">
    <citation type="submission" date="2011-02" db="EMBL/GenBank/DDBJ databases">
        <title>The complete genome of Syntrophobotulus glycolicus DSM 8271.</title>
        <authorList>
            <person name="Lucas S."/>
            <person name="Copeland A."/>
            <person name="Lapidus A."/>
            <person name="Bruce D."/>
            <person name="Goodwin L."/>
            <person name="Pitluck S."/>
            <person name="Kyrpides N."/>
            <person name="Mavromatis K."/>
            <person name="Pagani I."/>
            <person name="Ivanova N."/>
            <person name="Mikhailova N."/>
            <person name="Chertkov O."/>
            <person name="Held B."/>
            <person name="Detter J.C."/>
            <person name="Tapia R."/>
            <person name="Han C."/>
            <person name="Land M."/>
            <person name="Hauser L."/>
            <person name="Markowitz V."/>
            <person name="Cheng J.-F."/>
            <person name="Hugenholtz P."/>
            <person name="Woyke T."/>
            <person name="Wu D."/>
            <person name="Spring S."/>
            <person name="Schroeder M."/>
            <person name="Brambilla E."/>
            <person name="Klenk H.-P."/>
            <person name="Eisen J.A."/>
        </authorList>
    </citation>
    <scope>NUCLEOTIDE SEQUENCE [LARGE SCALE GENOMIC DNA]</scope>
    <source>
        <strain evidence="2">DSM 8271 / FlGlyR</strain>
    </source>
</reference>